<comment type="similarity">
    <text evidence="4 13">Belongs to the glycosyl hydrolase 13 family.</text>
</comment>
<organism evidence="15 16">
    <name type="scientific">Glossina morsitans morsitans</name>
    <name type="common">Savannah tsetse fly</name>
    <dbReference type="NCBI Taxonomy" id="37546"/>
    <lineage>
        <taxon>Eukaryota</taxon>
        <taxon>Metazoa</taxon>
        <taxon>Ecdysozoa</taxon>
        <taxon>Arthropoda</taxon>
        <taxon>Hexapoda</taxon>
        <taxon>Insecta</taxon>
        <taxon>Pterygota</taxon>
        <taxon>Neoptera</taxon>
        <taxon>Endopterygota</taxon>
        <taxon>Diptera</taxon>
        <taxon>Brachycera</taxon>
        <taxon>Muscomorpha</taxon>
        <taxon>Hippoboscoidea</taxon>
        <taxon>Glossinidae</taxon>
        <taxon>Glossina</taxon>
    </lineage>
</organism>
<keyword evidence="16" id="KW-1185">Reference proteome</keyword>
<dbReference type="InterPro" id="IPR000219">
    <property type="entry name" value="DH_dom"/>
</dbReference>
<dbReference type="SUPFAM" id="SSF50044">
    <property type="entry name" value="SH3-domain"/>
    <property type="match status" value="1"/>
</dbReference>
<evidence type="ECO:0000256" key="8">
    <source>
        <dbReference type="ARBA" id="ARBA00022723"/>
    </source>
</evidence>
<accession>A0A1B0FKL6</accession>
<evidence type="ECO:0000256" key="9">
    <source>
        <dbReference type="ARBA" id="ARBA00022729"/>
    </source>
</evidence>
<dbReference type="VEuPathDB" id="VectorBase:GMOY004346"/>
<evidence type="ECO:0000256" key="5">
    <source>
        <dbReference type="ARBA" id="ARBA00011245"/>
    </source>
</evidence>
<keyword evidence="12" id="KW-0868">Chloride</keyword>
<evidence type="ECO:0000313" key="15">
    <source>
        <dbReference type="EnsemblMetazoa" id="GMOY004346-PA"/>
    </source>
</evidence>
<dbReference type="GO" id="GO:0046872">
    <property type="term" value="F:metal ion binding"/>
    <property type="evidence" value="ECO:0007669"/>
    <property type="project" value="UniProtKB-KW"/>
</dbReference>
<evidence type="ECO:0000256" key="11">
    <source>
        <dbReference type="ARBA" id="ARBA00023157"/>
    </source>
</evidence>
<keyword evidence="11" id="KW-1015">Disulfide bond</keyword>
<dbReference type="GO" id="GO:0005737">
    <property type="term" value="C:cytoplasm"/>
    <property type="evidence" value="ECO:0007669"/>
    <property type="project" value="TreeGrafter"/>
</dbReference>
<dbReference type="InterPro" id="IPR017853">
    <property type="entry name" value="GH"/>
</dbReference>
<dbReference type="InterPro" id="IPR036028">
    <property type="entry name" value="SH3-like_dom_sf"/>
</dbReference>
<dbReference type="InterPro" id="IPR006046">
    <property type="entry name" value="Alpha_amylase"/>
</dbReference>
<dbReference type="Gene3D" id="3.20.20.80">
    <property type="entry name" value="Glycosidases"/>
    <property type="match status" value="1"/>
</dbReference>
<evidence type="ECO:0000256" key="12">
    <source>
        <dbReference type="ARBA" id="ARBA00023214"/>
    </source>
</evidence>
<proteinExistence type="inferred from homology"/>
<dbReference type="PhylomeDB" id="A0A1B0FKL6"/>
<dbReference type="InterPro" id="IPR051336">
    <property type="entry name" value="RhoGEF_Guanine_NuclExch_SF"/>
</dbReference>
<feature type="domain" description="DH" evidence="14">
    <location>
        <begin position="332"/>
        <end position="435"/>
    </location>
</feature>
<dbReference type="Pfam" id="PF00621">
    <property type="entry name" value="RhoGEF"/>
    <property type="match status" value="1"/>
</dbReference>
<keyword evidence="7" id="KW-0344">Guanine-nucleotide releasing factor</keyword>
<dbReference type="CDD" id="cd11317">
    <property type="entry name" value="AmyAc_bac_euk_AmyA"/>
    <property type="match status" value="1"/>
</dbReference>
<dbReference type="InterPro" id="IPR006047">
    <property type="entry name" value="GH13_cat_dom"/>
</dbReference>
<evidence type="ECO:0000256" key="7">
    <source>
        <dbReference type="ARBA" id="ARBA00022658"/>
    </source>
</evidence>
<dbReference type="SUPFAM" id="SSF51011">
    <property type="entry name" value="Glycosyl hydrolase domain"/>
    <property type="match status" value="1"/>
</dbReference>
<reference evidence="15" key="1">
    <citation type="submission" date="2020-05" db="UniProtKB">
        <authorList>
            <consortium name="EnsemblMetazoa"/>
        </authorList>
    </citation>
    <scope>IDENTIFICATION</scope>
    <source>
        <strain evidence="15">Yale</strain>
    </source>
</reference>
<dbReference type="GO" id="GO:0005975">
    <property type="term" value="P:carbohydrate metabolic process"/>
    <property type="evidence" value="ECO:0007669"/>
    <property type="project" value="InterPro"/>
</dbReference>
<dbReference type="PANTHER" id="PTHR22826:SF211">
    <property type="entry name" value="LD43457P"/>
    <property type="match status" value="1"/>
</dbReference>
<dbReference type="Gene3D" id="2.30.30.40">
    <property type="entry name" value="SH3 Domains"/>
    <property type="match status" value="1"/>
</dbReference>
<dbReference type="InterPro" id="IPR031319">
    <property type="entry name" value="A-amylase_C"/>
</dbReference>
<dbReference type="EMBL" id="CCAG010019858">
    <property type="status" value="NOT_ANNOTATED_CDS"/>
    <property type="molecule type" value="Genomic_DNA"/>
</dbReference>
<keyword evidence="9" id="KW-0732">Signal</keyword>
<dbReference type="InterPro" id="IPR056466">
    <property type="entry name" value="Spectrin_DBS"/>
</dbReference>
<dbReference type="SMART" id="SM00632">
    <property type="entry name" value="Aamy_C"/>
    <property type="match status" value="1"/>
</dbReference>
<comment type="subunit">
    <text evidence="5">Monomer.</text>
</comment>
<dbReference type="Gene3D" id="2.60.40.1180">
    <property type="entry name" value="Golgi alpha-mannosidase II"/>
    <property type="match status" value="1"/>
</dbReference>
<evidence type="ECO:0000256" key="13">
    <source>
        <dbReference type="RuleBase" id="RU003615"/>
    </source>
</evidence>
<dbReference type="PANTHER" id="PTHR22826">
    <property type="entry name" value="RHO GUANINE EXCHANGE FACTOR-RELATED"/>
    <property type="match status" value="1"/>
</dbReference>
<evidence type="ECO:0000313" key="16">
    <source>
        <dbReference type="Proteomes" id="UP000092444"/>
    </source>
</evidence>
<dbReference type="SUPFAM" id="SSF48065">
    <property type="entry name" value="DBL homology domain (DH-domain)"/>
    <property type="match status" value="1"/>
</dbReference>
<dbReference type="PRINTS" id="PR00110">
    <property type="entry name" value="ALPHAAMYLASE"/>
</dbReference>
<keyword evidence="8" id="KW-0479">Metal-binding</keyword>
<evidence type="ECO:0000256" key="2">
    <source>
        <dbReference type="ARBA" id="ARBA00001913"/>
    </source>
</evidence>
<dbReference type="Pfam" id="PF00128">
    <property type="entry name" value="Alpha-amylase"/>
    <property type="match status" value="1"/>
</dbReference>
<dbReference type="SUPFAM" id="SSF51445">
    <property type="entry name" value="(Trans)glycosidases"/>
    <property type="match status" value="1"/>
</dbReference>
<keyword evidence="10" id="KW-0106">Calcium</keyword>
<dbReference type="SUPFAM" id="SSF50729">
    <property type="entry name" value="PH domain-like"/>
    <property type="match status" value="1"/>
</dbReference>
<dbReference type="Pfam" id="PF22697">
    <property type="entry name" value="SOS1_NGEF_PH"/>
    <property type="match status" value="1"/>
</dbReference>
<dbReference type="AlphaFoldDB" id="A0A1B0FKL6"/>
<evidence type="ECO:0000256" key="6">
    <source>
        <dbReference type="ARBA" id="ARBA00012595"/>
    </source>
</evidence>
<evidence type="ECO:0000256" key="1">
    <source>
        <dbReference type="ARBA" id="ARBA00000548"/>
    </source>
</evidence>
<dbReference type="SMART" id="SM00642">
    <property type="entry name" value="Aamy"/>
    <property type="match status" value="1"/>
</dbReference>
<dbReference type="GO" id="GO:0004556">
    <property type="term" value="F:alpha-amylase activity"/>
    <property type="evidence" value="ECO:0007669"/>
    <property type="project" value="UniProtKB-EC"/>
</dbReference>
<dbReference type="EC" id="3.2.1.1" evidence="6"/>
<dbReference type="InterPro" id="IPR011993">
    <property type="entry name" value="PH-like_dom_sf"/>
</dbReference>
<dbReference type="InterPro" id="IPR013780">
    <property type="entry name" value="Glyco_hydro_b"/>
</dbReference>
<dbReference type="Proteomes" id="UP000092444">
    <property type="component" value="Unassembled WGS sequence"/>
</dbReference>
<name>A0A1B0FKL6_GLOMM</name>
<evidence type="ECO:0000256" key="4">
    <source>
        <dbReference type="ARBA" id="ARBA00008061"/>
    </source>
</evidence>
<dbReference type="Pfam" id="PF23289">
    <property type="entry name" value="Spectrin_5"/>
    <property type="match status" value="1"/>
</dbReference>
<dbReference type="Gene3D" id="1.20.900.10">
    <property type="entry name" value="Dbl homology (DH) domain"/>
    <property type="match status" value="1"/>
</dbReference>
<comment type="cofactor">
    <cofactor evidence="3">
        <name>chloride</name>
        <dbReference type="ChEBI" id="CHEBI:17996"/>
    </cofactor>
</comment>
<evidence type="ECO:0000256" key="3">
    <source>
        <dbReference type="ARBA" id="ARBA00001923"/>
    </source>
</evidence>
<dbReference type="Gene3D" id="2.30.29.30">
    <property type="entry name" value="Pleckstrin-homology domain (PH domain)/Phosphotyrosine-binding domain (PTB)"/>
    <property type="match status" value="1"/>
</dbReference>
<dbReference type="InterPro" id="IPR055251">
    <property type="entry name" value="SOS1_NGEF_PH"/>
</dbReference>
<comment type="cofactor">
    <cofactor evidence="2">
        <name>Ca(2+)</name>
        <dbReference type="ChEBI" id="CHEBI:29108"/>
    </cofactor>
</comment>
<dbReference type="EnsemblMetazoa" id="GMOY004346-RA">
    <property type="protein sequence ID" value="GMOY004346-PA"/>
    <property type="gene ID" value="GMOY004346"/>
</dbReference>
<comment type="catalytic activity">
    <reaction evidence="1">
        <text>Endohydrolysis of (1-&gt;4)-alpha-D-glucosidic linkages in polysaccharides containing three or more (1-&gt;4)-alpha-linked D-glucose units.</text>
        <dbReference type="EC" id="3.2.1.1"/>
    </reaction>
</comment>
<dbReference type="STRING" id="37546.A0A1B0FKL6"/>
<dbReference type="InterPro" id="IPR006048">
    <property type="entry name" value="A-amylase/branching_C"/>
</dbReference>
<dbReference type="PROSITE" id="PS50010">
    <property type="entry name" value="DH_2"/>
    <property type="match status" value="1"/>
</dbReference>
<sequence length="1101" mass="125469">IIHVVYVLRPSGLFQKAISEVSTKFSKNEYRCRSVICSALNDLQAIHDTEFLNSVEATQKLLDDQGTDYERLKDEILAAAKNGEILLNNIKSSDEIKEFSERTGNVSSIVRLLVQLEQTERRFDEFWRSHRNRLHKDIDEAAEAIIAGQKLIGSRGVYPWEIVQPKCDELQRICDISSERVKKCLEILNKNRQLIERVETANEWCTNGVELLTSQCIEKCSTSAELASDFKLPSPSEFKKLFLESTTSEIKALVSQVLQRIDDVSLMCDKPVPPQPPGGAPNLLRRNHKTGVIHELRPRSMDGIVDEGISLNGDNTCNLDSGDHIQNQQGFVALCFVQRPDTFYRLYSFHCQNIPRSKRLRDTLFDTHLFLQECQKHLGHKLPLAVYLLKPVHRTTEYQLLLKYLLRFSDSGSYTKELQKTLDCMLVVLKCINDSMNQVAITGFPTDLAQQDELLLQDSFQAWSESKRDIRLRIKPQQRHIFLYRKSRLFCKQNSKPGHNKSIYQFKNYLKMSQIGLTESVRGDNKRFEIIQIARKCEMPTIEDNSTSGSKYVALADYMAMDHSEDSMHEGDAVEFLKVGCAGWWRGIIVHLMEWPFLDIAEECRTVLGPRGYGGVQLSPVLEHVVLNTSVYSHPWWERYELLSYYIGSRSGSESDFWTMSRICNDAGVRLYADVNLNHMASLSPAYYGSVSTNGEVRSSLNRTVNITDYHYPGVPFTKSDFHKFCIINNSVHAHEVRNCQKSGHPDLNHAQHGVKEKMILMLNHFLKMGVAGFRIDAAKHVWPKDMKHIFDSLDNLNVDFNFSSGSRPFFYHDVVDMGSDSISKTEYTPIGVVTEYLYAVKLANIINAKSAPLASLINWGPAMGFLSHQYALVFVDSHDTQRGLVSELSRDRVLTHKERTKYVIANVFMLAHPFGRLKRIMSSYHYFDGDVNRGAPTVSTDDSIRGPEFDADYQCTRVSGWVCEHRWSVILNMVAFANYFNGRNLRDSSVIYFQANGPNQIAFCRGHIAFVAINNDSERIFSKKLYTSLPPGTYCDIITGGLAPNSDGCLGRHLLVDEQSYAQLQLPVASHVKFKYAHRIANLNYGVLIVYVESKLREIH</sequence>
<protein>
    <recommendedName>
        <fullName evidence="6">alpha-amylase</fullName>
        <ecNumber evidence="6">3.2.1.1</ecNumber>
    </recommendedName>
</protein>
<evidence type="ECO:0000256" key="10">
    <source>
        <dbReference type="ARBA" id="ARBA00022837"/>
    </source>
</evidence>
<dbReference type="Pfam" id="PF02806">
    <property type="entry name" value="Alpha-amylase_C"/>
    <property type="match status" value="1"/>
</dbReference>
<evidence type="ECO:0000259" key="14">
    <source>
        <dbReference type="PROSITE" id="PS50010"/>
    </source>
</evidence>
<dbReference type="InterPro" id="IPR035899">
    <property type="entry name" value="DBL_dom_sf"/>
</dbReference>
<dbReference type="GO" id="GO:0005085">
    <property type="term" value="F:guanyl-nucleotide exchange factor activity"/>
    <property type="evidence" value="ECO:0007669"/>
    <property type="project" value="UniProtKB-KW"/>
</dbReference>